<evidence type="ECO:0000256" key="3">
    <source>
        <dbReference type="ARBA" id="ARBA00022737"/>
    </source>
</evidence>
<keyword evidence="5 7" id="KW-0040">ANK repeat</keyword>
<dbReference type="SMART" id="SM00248">
    <property type="entry name" value="ANK"/>
    <property type="match status" value="9"/>
</dbReference>
<protein>
    <recommendedName>
        <fullName evidence="10">PGG domain-containing protein</fullName>
    </recommendedName>
</protein>
<evidence type="ECO:0000256" key="7">
    <source>
        <dbReference type="PROSITE-ProRule" id="PRU00023"/>
    </source>
</evidence>
<organism evidence="11 12">
    <name type="scientific">Quercus rubra</name>
    <name type="common">Northern red oak</name>
    <name type="synonym">Quercus borealis</name>
    <dbReference type="NCBI Taxonomy" id="3512"/>
    <lineage>
        <taxon>Eukaryota</taxon>
        <taxon>Viridiplantae</taxon>
        <taxon>Streptophyta</taxon>
        <taxon>Embryophyta</taxon>
        <taxon>Tracheophyta</taxon>
        <taxon>Spermatophyta</taxon>
        <taxon>Magnoliopsida</taxon>
        <taxon>eudicotyledons</taxon>
        <taxon>Gunneridae</taxon>
        <taxon>Pentapetalae</taxon>
        <taxon>rosids</taxon>
        <taxon>fabids</taxon>
        <taxon>Fagales</taxon>
        <taxon>Fagaceae</taxon>
        <taxon>Quercus</taxon>
    </lineage>
</organism>
<dbReference type="PANTHER" id="PTHR24186">
    <property type="entry name" value="PROTEIN PHOSPHATASE 1 REGULATORY SUBUNIT"/>
    <property type="match status" value="1"/>
</dbReference>
<proteinExistence type="predicted"/>
<dbReference type="Gene3D" id="1.25.40.20">
    <property type="entry name" value="Ankyrin repeat-containing domain"/>
    <property type="match status" value="3"/>
</dbReference>
<keyword evidence="4 9" id="KW-1133">Transmembrane helix</keyword>
<keyword evidence="2 9" id="KW-0812">Transmembrane</keyword>
<name>A0AAN7FLI0_QUERU</name>
<gene>
    <name evidence="11" type="ORF">RGQ29_014536</name>
</gene>
<evidence type="ECO:0000313" key="11">
    <source>
        <dbReference type="EMBL" id="KAK4596527.1"/>
    </source>
</evidence>
<dbReference type="EMBL" id="JAXUIC010000003">
    <property type="protein sequence ID" value="KAK4596527.1"/>
    <property type="molecule type" value="Genomic_DNA"/>
</dbReference>
<accession>A0AAN7FLI0</accession>
<feature type="transmembrane region" description="Helical" evidence="9">
    <location>
        <begin position="468"/>
        <end position="494"/>
    </location>
</feature>
<dbReference type="GO" id="GO:0005886">
    <property type="term" value="C:plasma membrane"/>
    <property type="evidence" value="ECO:0007669"/>
    <property type="project" value="TreeGrafter"/>
</dbReference>
<evidence type="ECO:0000256" key="6">
    <source>
        <dbReference type="ARBA" id="ARBA00023136"/>
    </source>
</evidence>
<dbReference type="PANTHER" id="PTHR24186:SF50">
    <property type="entry name" value="ANKYRIN REPEAT-CONTAINING PROTEIN ITN1-LIKE ISOFORM X1"/>
    <property type="match status" value="1"/>
</dbReference>
<sequence length="559" mass="62146">MDDILFNAAISANDRFFDENRDEILNLEQGTKGRNSTILHVAAKFGNVQIVKRVLDLKPSLLYKTNCEGNTALHIAASLGHSDMTKLLIMFANSQEVEMRKELLRKQNCEYSTALHEAIKYNHYAIVELLIREDPGLTLFTNTYGESPLFLAVDRQFYRIALHIIETIAVCDYGGRKGKNVLHSAVINRAKSDFVHKMLEKFPDAILKEDDSGRIPLHYAAHIGNVDVVELFLQKNDSLAYKPDKEGMSALHSSVKKGNGGVMRTIIKRYPGACELLDKKSRTALHLAVESGSINAVKILLKELAFGDLINEQDEDGNTAFHLAAINRHYRILAMLAHDRRVDKLAMNGERMIVADIVQLDNQLLRLEKVLIMGICNLKQVDGVQTPKEGRIIKIEGASDDQNISKEKEAEGASPKEKEAEGASDEQDISKFSLTSITIITTVTFAAALQVPGGYNDQTGTAILQKNIFFKIFLAFDSISFIASAAVMMIHFMNSMSKTSPNKKPKKMSGPINRSLGPLTYCCIYFMFFAYVMSMAAIMTGLEVQGPSTAIPKKVEFQS</sequence>
<dbReference type="InterPro" id="IPR036770">
    <property type="entry name" value="Ankyrin_rpt-contain_sf"/>
</dbReference>
<feature type="transmembrane region" description="Helical" evidence="9">
    <location>
        <begin position="515"/>
        <end position="539"/>
    </location>
</feature>
<evidence type="ECO:0000256" key="9">
    <source>
        <dbReference type="SAM" id="Phobius"/>
    </source>
</evidence>
<evidence type="ECO:0000313" key="12">
    <source>
        <dbReference type="Proteomes" id="UP001324115"/>
    </source>
</evidence>
<comment type="caution">
    <text evidence="11">The sequence shown here is derived from an EMBL/GenBank/DDBJ whole genome shotgun (WGS) entry which is preliminary data.</text>
</comment>
<feature type="repeat" description="ANK" evidence="7">
    <location>
        <begin position="68"/>
        <end position="89"/>
    </location>
</feature>
<feature type="repeat" description="ANK" evidence="7">
    <location>
        <begin position="212"/>
        <end position="244"/>
    </location>
</feature>
<feature type="region of interest" description="Disordered" evidence="8">
    <location>
        <begin position="402"/>
        <end position="427"/>
    </location>
</feature>
<evidence type="ECO:0000256" key="1">
    <source>
        <dbReference type="ARBA" id="ARBA00004141"/>
    </source>
</evidence>
<evidence type="ECO:0000259" key="10">
    <source>
        <dbReference type="Pfam" id="PF13962"/>
    </source>
</evidence>
<evidence type="ECO:0000256" key="5">
    <source>
        <dbReference type="ARBA" id="ARBA00023043"/>
    </source>
</evidence>
<dbReference type="PROSITE" id="PS50297">
    <property type="entry name" value="ANK_REP_REGION"/>
    <property type="match status" value="3"/>
</dbReference>
<feature type="repeat" description="ANK" evidence="7">
    <location>
        <begin position="280"/>
        <end position="312"/>
    </location>
</feature>
<dbReference type="PROSITE" id="PS50088">
    <property type="entry name" value="ANK_REPEAT"/>
    <property type="match status" value="3"/>
</dbReference>
<dbReference type="Pfam" id="PF13962">
    <property type="entry name" value="PGG"/>
    <property type="match status" value="1"/>
</dbReference>
<dbReference type="InterPro" id="IPR026961">
    <property type="entry name" value="PGG_dom"/>
</dbReference>
<reference evidence="11 12" key="1">
    <citation type="journal article" date="2023" name="G3 (Bethesda)">
        <title>A haplotype-resolved chromosome-scale genome for Quercus rubra L. provides insights into the genetics of adaptive traits for red oak species.</title>
        <authorList>
            <person name="Kapoor B."/>
            <person name="Jenkins J."/>
            <person name="Schmutz J."/>
            <person name="Zhebentyayeva T."/>
            <person name="Kuelheim C."/>
            <person name="Coggeshall M."/>
            <person name="Heim C."/>
            <person name="Lasky J.R."/>
            <person name="Leites L."/>
            <person name="Islam-Faridi N."/>
            <person name="Romero-Severson J."/>
            <person name="DeLeo V.L."/>
            <person name="Lucas S.M."/>
            <person name="Lazic D."/>
            <person name="Gailing O."/>
            <person name="Carlson J."/>
            <person name="Staton M."/>
        </authorList>
    </citation>
    <scope>NUCLEOTIDE SEQUENCE [LARGE SCALE GENOMIC DNA]</scope>
    <source>
        <strain evidence="11">Pseudo-F2</strain>
    </source>
</reference>
<feature type="compositionally biased region" description="Basic and acidic residues" evidence="8">
    <location>
        <begin position="403"/>
        <end position="421"/>
    </location>
</feature>
<comment type="subcellular location">
    <subcellularLocation>
        <location evidence="1">Membrane</location>
        <topology evidence="1">Multi-pass membrane protein</topology>
    </subcellularLocation>
</comment>
<feature type="domain" description="PGG" evidence="10">
    <location>
        <begin position="430"/>
        <end position="536"/>
    </location>
</feature>
<dbReference type="InterPro" id="IPR002110">
    <property type="entry name" value="Ankyrin_rpt"/>
</dbReference>
<dbReference type="SUPFAM" id="SSF48403">
    <property type="entry name" value="Ankyrin repeat"/>
    <property type="match status" value="1"/>
</dbReference>
<keyword evidence="6 9" id="KW-0472">Membrane</keyword>
<evidence type="ECO:0000256" key="4">
    <source>
        <dbReference type="ARBA" id="ARBA00022989"/>
    </source>
</evidence>
<evidence type="ECO:0000256" key="2">
    <source>
        <dbReference type="ARBA" id="ARBA00022692"/>
    </source>
</evidence>
<keyword evidence="3" id="KW-0677">Repeat</keyword>
<dbReference type="Pfam" id="PF12796">
    <property type="entry name" value="Ank_2"/>
    <property type="match status" value="4"/>
</dbReference>
<keyword evidence="12" id="KW-1185">Reference proteome</keyword>
<dbReference type="Proteomes" id="UP001324115">
    <property type="component" value="Unassembled WGS sequence"/>
</dbReference>
<dbReference type="AlphaFoldDB" id="A0AAN7FLI0"/>
<evidence type="ECO:0000256" key="8">
    <source>
        <dbReference type="SAM" id="MobiDB-lite"/>
    </source>
</evidence>